<dbReference type="EMBL" id="LOCQ01000060">
    <property type="protein sequence ID" value="OBV37605.1"/>
    <property type="molecule type" value="Genomic_DNA"/>
</dbReference>
<evidence type="ECO:0000313" key="1">
    <source>
        <dbReference type="EMBL" id="OBV37605.1"/>
    </source>
</evidence>
<name>A0A1A7BYP6_9BURK</name>
<dbReference type="RefSeq" id="WP_245714439.1">
    <property type="nucleotide sequence ID" value="NZ_LOCQ01000060.1"/>
</dbReference>
<gene>
    <name evidence="1" type="ORF">ASR47_1003267</name>
</gene>
<dbReference type="PATRIC" id="fig|1747903.4.peg.1128"/>
<dbReference type="SUPFAM" id="SSF56059">
    <property type="entry name" value="Glutathione synthetase ATP-binding domain-like"/>
    <property type="match status" value="1"/>
</dbReference>
<proteinExistence type="predicted"/>
<accession>A0A1A7BYP6</accession>
<keyword evidence="2" id="KW-1185">Reference proteome</keyword>
<protein>
    <submittedName>
        <fullName evidence="1">Glutathione synthase/RimK-type ligase, ATP-grasp superfamily</fullName>
    </submittedName>
</protein>
<dbReference type="GO" id="GO:0016874">
    <property type="term" value="F:ligase activity"/>
    <property type="evidence" value="ECO:0007669"/>
    <property type="project" value="UniProtKB-KW"/>
</dbReference>
<dbReference type="Proteomes" id="UP000092713">
    <property type="component" value="Unassembled WGS sequence"/>
</dbReference>
<sequence>MNDLMQQAATPHAPLIGLAPLMRIAFLQQDLAPLGEALLARAQAHADDAHAWLDFSTVLQLKGQRELALAVQAQAIELQQWYSLPAQAPQSGPGFKLLVVMGPGDLMSNTPVEFLVEQSDVAMDLLYLSADSLFPEEVPEHDVLLVAVAESDANQPLLARLAAFLFEWPRPVVNLPDHIMHTSRDGLCARLQSVPGVAMPRTARLDRAQLQALADGALQIDALLPGDDFPLIVRPLGSHAGHDLERMDSAAELQAYLHKVDAERFYIARFVDYRNDDGQFRKYRIALIDGRPYICHFAVSSHWMIHYLNAGMDESAVKREEEAQIMAHFDEQFARRHAQAFAAIDARMGMPYLGIDCAETREGELLVFEADNAMIVHAMDAEDMYPYKRPAMHKVFAAFRAMLARAATGA</sequence>
<dbReference type="STRING" id="1747903.ASR47_1003267"/>
<dbReference type="AlphaFoldDB" id="A0A1A7BYP6"/>
<organism evidence="1 2">
    <name type="scientific">Janthinobacterium psychrotolerans</name>
    <dbReference type="NCBI Taxonomy" id="1747903"/>
    <lineage>
        <taxon>Bacteria</taxon>
        <taxon>Pseudomonadati</taxon>
        <taxon>Pseudomonadota</taxon>
        <taxon>Betaproteobacteria</taxon>
        <taxon>Burkholderiales</taxon>
        <taxon>Oxalobacteraceae</taxon>
        <taxon>Janthinobacterium</taxon>
    </lineage>
</organism>
<comment type="caution">
    <text evidence="1">The sequence shown here is derived from an EMBL/GenBank/DDBJ whole genome shotgun (WGS) entry which is preliminary data.</text>
</comment>
<reference evidence="1 2" key="1">
    <citation type="submission" date="2016-04" db="EMBL/GenBank/DDBJ databases">
        <title>Draft genome sequence of Janthinobacterium psychrotolerans sp. nov., isolated from freshwater sediments in Denmark.</title>
        <authorList>
            <person name="Gong X."/>
            <person name="Skrivergaard S."/>
            <person name="Korsgaard B.S."/>
            <person name="Schreiber L."/>
            <person name="Marshall I.P."/>
            <person name="Finster K."/>
            <person name="Schramm A."/>
        </authorList>
    </citation>
    <scope>NUCLEOTIDE SEQUENCE [LARGE SCALE GENOMIC DNA]</scope>
    <source>
        <strain evidence="1 2">S3-2</strain>
    </source>
</reference>
<evidence type="ECO:0000313" key="2">
    <source>
        <dbReference type="Proteomes" id="UP000092713"/>
    </source>
</evidence>
<keyword evidence="1" id="KW-0436">Ligase</keyword>